<protein>
    <submittedName>
        <fullName evidence="1">Uncharacterized protein</fullName>
    </submittedName>
</protein>
<organism evidence="1 2">
    <name type="scientific">Arenimonas caeni</name>
    <dbReference type="NCBI Taxonomy" id="2058085"/>
    <lineage>
        <taxon>Bacteria</taxon>
        <taxon>Pseudomonadati</taxon>
        <taxon>Pseudomonadota</taxon>
        <taxon>Gammaproteobacteria</taxon>
        <taxon>Lysobacterales</taxon>
        <taxon>Lysobacteraceae</taxon>
        <taxon>Arenimonas</taxon>
    </lineage>
</organism>
<proteinExistence type="predicted"/>
<accession>A0A2P6MBW7</accession>
<dbReference type="Proteomes" id="UP000241736">
    <property type="component" value="Unassembled WGS sequence"/>
</dbReference>
<name>A0A2P6MBW7_9GAMM</name>
<keyword evidence="2" id="KW-1185">Reference proteome</keyword>
<comment type="caution">
    <text evidence="1">The sequence shown here is derived from an EMBL/GenBank/DDBJ whole genome shotgun (WGS) entry which is preliminary data.</text>
</comment>
<dbReference type="EMBL" id="PVLF01000002">
    <property type="protein sequence ID" value="PRH83493.1"/>
    <property type="molecule type" value="Genomic_DNA"/>
</dbReference>
<sequence>MGERFILKMPERMQSDRIVLPSRHTHLVYYHHIGFRELLVVQRKASLPFGEEVGDHRNFLRADGPLL</sequence>
<evidence type="ECO:0000313" key="1">
    <source>
        <dbReference type="EMBL" id="PRH83493.1"/>
    </source>
</evidence>
<reference evidence="1 2" key="1">
    <citation type="submission" date="2018-03" db="EMBL/GenBank/DDBJ databases">
        <title>Arenimonas caeni sp. nov., isolated from activated sludge.</title>
        <authorList>
            <person name="Liu H."/>
        </authorList>
    </citation>
    <scope>NUCLEOTIDE SEQUENCE [LARGE SCALE GENOMIC DNA]</scope>
    <source>
        <strain evidence="2">z29</strain>
    </source>
</reference>
<gene>
    <name evidence="1" type="ORF">C6N40_02255</name>
</gene>
<evidence type="ECO:0000313" key="2">
    <source>
        <dbReference type="Proteomes" id="UP000241736"/>
    </source>
</evidence>
<dbReference type="AlphaFoldDB" id="A0A2P6MBW7"/>